<dbReference type="Pfam" id="PF00209">
    <property type="entry name" value="SNF"/>
    <property type="match status" value="2"/>
</dbReference>
<gene>
    <name evidence="7" type="ORF">FQP86_17280</name>
</gene>
<dbReference type="NCBIfam" id="NF037979">
    <property type="entry name" value="Na_transp"/>
    <property type="match status" value="1"/>
</dbReference>
<dbReference type="PROSITE" id="PS50267">
    <property type="entry name" value="NA_NEUROTRAN_SYMP_3"/>
    <property type="match status" value="1"/>
</dbReference>
<evidence type="ECO:0000256" key="1">
    <source>
        <dbReference type="ARBA" id="ARBA00004141"/>
    </source>
</evidence>
<dbReference type="InterPro" id="IPR000175">
    <property type="entry name" value="Na/ntran_symport"/>
</dbReference>
<feature type="transmembrane region" description="Helical" evidence="6">
    <location>
        <begin position="248"/>
        <end position="272"/>
    </location>
</feature>
<feature type="transmembrane region" description="Helical" evidence="6">
    <location>
        <begin position="173"/>
        <end position="193"/>
    </location>
</feature>
<keyword evidence="4 6" id="KW-1133">Transmembrane helix</keyword>
<feature type="transmembrane region" description="Helical" evidence="6">
    <location>
        <begin position="139"/>
        <end position="161"/>
    </location>
</feature>
<feature type="transmembrane region" description="Helical" evidence="6">
    <location>
        <begin position="44"/>
        <end position="66"/>
    </location>
</feature>
<dbReference type="PRINTS" id="PR00176">
    <property type="entry name" value="NANEUSMPORT"/>
</dbReference>
<comment type="caution">
    <text evidence="7">The sequence shown here is derived from an EMBL/GenBank/DDBJ whole genome shotgun (WGS) entry which is preliminary data.</text>
</comment>
<keyword evidence="3 6" id="KW-0812">Transmembrane</keyword>
<reference evidence="7 8" key="1">
    <citation type="submission" date="2019-07" db="EMBL/GenBank/DDBJ databases">
        <title>Diversity of Bacteria from Kongsfjorden, Arctic.</title>
        <authorList>
            <person name="Yu Y."/>
        </authorList>
    </citation>
    <scope>NUCLEOTIDE SEQUENCE [LARGE SCALE GENOMIC DNA]</scope>
    <source>
        <strain evidence="7 8">SM1923</strain>
    </source>
</reference>
<feature type="transmembrane region" description="Helical" evidence="6">
    <location>
        <begin position="384"/>
        <end position="401"/>
    </location>
</feature>
<evidence type="ECO:0000256" key="5">
    <source>
        <dbReference type="ARBA" id="ARBA00023136"/>
    </source>
</evidence>
<dbReference type="OrthoDB" id="9762833at2"/>
<dbReference type="SUPFAM" id="SSF161070">
    <property type="entry name" value="SNF-like"/>
    <property type="match status" value="1"/>
</dbReference>
<feature type="transmembrane region" description="Helical" evidence="6">
    <location>
        <begin position="421"/>
        <end position="443"/>
    </location>
</feature>
<keyword evidence="5 6" id="KW-0472">Membrane</keyword>
<evidence type="ECO:0000256" key="2">
    <source>
        <dbReference type="ARBA" id="ARBA00022448"/>
    </source>
</evidence>
<proteinExistence type="predicted"/>
<feature type="transmembrane region" description="Helical" evidence="6">
    <location>
        <begin position="87"/>
        <end position="119"/>
    </location>
</feature>
<feature type="transmembrane region" description="Helical" evidence="6">
    <location>
        <begin position="213"/>
        <end position="236"/>
    </location>
</feature>
<organism evidence="7 8">
    <name type="scientific">Cobetia crustatorum</name>
    <dbReference type="NCBI Taxonomy" id="553385"/>
    <lineage>
        <taxon>Bacteria</taxon>
        <taxon>Pseudomonadati</taxon>
        <taxon>Pseudomonadota</taxon>
        <taxon>Gammaproteobacteria</taxon>
        <taxon>Oceanospirillales</taxon>
        <taxon>Halomonadaceae</taxon>
        <taxon>Cobetia</taxon>
    </lineage>
</organism>
<keyword evidence="8" id="KW-1185">Reference proteome</keyword>
<dbReference type="EMBL" id="VNFH01000016">
    <property type="protein sequence ID" value="TVU67290.1"/>
    <property type="molecule type" value="Genomic_DNA"/>
</dbReference>
<dbReference type="RefSeq" id="WP_024953313.1">
    <property type="nucleotide sequence ID" value="NZ_CAWOWR010000061.1"/>
</dbReference>
<dbReference type="PANTHER" id="PTHR42948:SF1">
    <property type="entry name" value="TRANSPORTER"/>
    <property type="match status" value="1"/>
</dbReference>
<name>A0A558HDU2_9GAMM</name>
<feature type="transmembrane region" description="Helical" evidence="6">
    <location>
        <begin position="312"/>
        <end position="341"/>
    </location>
</feature>
<evidence type="ECO:0000256" key="4">
    <source>
        <dbReference type="ARBA" id="ARBA00022989"/>
    </source>
</evidence>
<evidence type="ECO:0000256" key="6">
    <source>
        <dbReference type="SAM" id="Phobius"/>
    </source>
</evidence>
<evidence type="ECO:0000313" key="7">
    <source>
        <dbReference type="EMBL" id="TVU67290.1"/>
    </source>
</evidence>
<dbReference type="PANTHER" id="PTHR42948">
    <property type="entry name" value="TRANSPORTER"/>
    <property type="match status" value="1"/>
</dbReference>
<dbReference type="InterPro" id="IPR037272">
    <property type="entry name" value="SNS_sf"/>
</dbReference>
<dbReference type="GO" id="GO:0016020">
    <property type="term" value="C:membrane"/>
    <property type="evidence" value="ECO:0007669"/>
    <property type="project" value="UniProtKB-SubCell"/>
</dbReference>
<protein>
    <submittedName>
        <fullName evidence="7">Sodium-dependent transporter</fullName>
    </submittedName>
</protein>
<feature type="transmembrane region" description="Helical" evidence="6">
    <location>
        <begin position="12"/>
        <end position="32"/>
    </location>
</feature>
<comment type="subcellular location">
    <subcellularLocation>
        <location evidence="1">Membrane</location>
        <topology evidence="1">Multi-pass membrane protein</topology>
    </subcellularLocation>
</comment>
<feature type="transmembrane region" description="Helical" evidence="6">
    <location>
        <begin position="353"/>
        <end position="378"/>
    </location>
</feature>
<dbReference type="AlphaFoldDB" id="A0A558HDU2"/>
<accession>A0A558HDU2</accession>
<dbReference type="InterPro" id="IPR047218">
    <property type="entry name" value="YocR/YhdH-like"/>
</dbReference>
<keyword evidence="2" id="KW-0813">Transport</keyword>
<dbReference type="CDD" id="cd10336">
    <property type="entry name" value="SLC6sbd_Tyt1-Like"/>
    <property type="match status" value="1"/>
</dbReference>
<evidence type="ECO:0000256" key="3">
    <source>
        <dbReference type="ARBA" id="ARBA00022692"/>
    </source>
</evidence>
<sequence length="446" mass="47198">MAQVRGRFASRLGFLMAAAGSAVGLGNVWGFPSQTANNGGGAFVVMYLVLAFLLAWPALMAELVIGRHGQANIVSSMSLGRGLTKRFGALAGWAGMLTASLILAFYAIVAGWLLGYTAAPVSEALGMSSAASWLTTFDFTRNVTLTAVFLGLTMAIVVGGVRGGIEKWSTRLMPVLLVLLVGLIGYVLTLPGADEGLRVYLTPQWDRIFDADLMLSAMGQAFFSLSLGVGAMLIYGSYLGPEQNLPRLGVLVTLIDVGIAFLAGLLVIPAMYAARHLGVEIFDAEGLLKSSDTLLFDTLPALFAQMGGAGDVLMVAFFALMSVAGITSSISMLEVPVSFVVERGWLGRRAATLAVGAAVMAVSLTIAANFGALFGLVIMLTTQYSQPLVALVMCLLVGWALSRHALLKEIQSGAPDIESSLFWKIWPWYVRLVCPLCIALVFAHSL</sequence>
<evidence type="ECO:0000313" key="8">
    <source>
        <dbReference type="Proteomes" id="UP000319941"/>
    </source>
</evidence>
<dbReference type="Proteomes" id="UP000319941">
    <property type="component" value="Unassembled WGS sequence"/>
</dbReference>